<evidence type="ECO:0000256" key="1">
    <source>
        <dbReference type="SAM" id="MobiDB-lite"/>
    </source>
</evidence>
<evidence type="ECO:0000313" key="4">
    <source>
        <dbReference type="Proteomes" id="UP001159428"/>
    </source>
</evidence>
<proteinExistence type="predicted"/>
<sequence>MRCGRELRRSAPPRIFYHFYALLSLYLVLLTANNCLQSTNSPVYPDGHASSTGKFLVAESDGLHRVRVHDTLKRKGFMSTRTNYYHNSTATFQQAKLIISGDISPNPGPTNCKIYDRTASSSPSSTGSKPNSTRHNEVRISHLNIRSLKCREHYLLLKDFIASKDIDIFTLSETWLNENVLDHEIQIPGFNIHRLDRSHKHGGRVCVYVKEQFKVQSLADISGMFPSGLHQLWLKIQIRNLRSFLVCTVYRPPHSDQLYFRDAVLAFKCMSGLAPVYLSDKLITRSTVSKRELETRNSQMLNIPLFRTATG</sequence>
<dbReference type="PANTHER" id="PTHR33395">
    <property type="entry name" value="TRANSCRIPTASE, PUTATIVE-RELATED-RELATED"/>
    <property type="match status" value="1"/>
</dbReference>
<organism evidence="3 4">
    <name type="scientific">Pocillopora meandrina</name>
    <dbReference type="NCBI Taxonomy" id="46732"/>
    <lineage>
        <taxon>Eukaryota</taxon>
        <taxon>Metazoa</taxon>
        <taxon>Cnidaria</taxon>
        <taxon>Anthozoa</taxon>
        <taxon>Hexacorallia</taxon>
        <taxon>Scleractinia</taxon>
        <taxon>Astrocoeniina</taxon>
        <taxon>Pocilloporidae</taxon>
        <taxon>Pocillopora</taxon>
    </lineage>
</organism>
<gene>
    <name evidence="3" type="ORF">PMEA_00004398</name>
</gene>
<comment type="caution">
    <text evidence="3">The sequence shown here is derived from an EMBL/GenBank/DDBJ whole genome shotgun (WGS) entry which is preliminary data.</text>
</comment>
<dbReference type="InterPro" id="IPR036691">
    <property type="entry name" value="Endo/exonu/phosph_ase_sf"/>
</dbReference>
<protein>
    <recommendedName>
        <fullName evidence="5">RNA-directed DNA polymerase from mobile element jockey</fullName>
    </recommendedName>
</protein>
<dbReference type="Gene3D" id="3.60.10.10">
    <property type="entry name" value="Endonuclease/exonuclease/phosphatase"/>
    <property type="match status" value="1"/>
</dbReference>
<name>A0AAU9Y321_9CNID</name>
<accession>A0AAU9Y321</accession>
<evidence type="ECO:0000313" key="3">
    <source>
        <dbReference type="EMBL" id="CAH3165912.1"/>
    </source>
</evidence>
<dbReference type="AlphaFoldDB" id="A0AAU9Y321"/>
<feature type="signal peptide" evidence="2">
    <location>
        <begin position="1"/>
        <end position="32"/>
    </location>
</feature>
<dbReference type="PANTHER" id="PTHR33395:SF22">
    <property type="entry name" value="REVERSE TRANSCRIPTASE DOMAIN-CONTAINING PROTEIN"/>
    <property type="match status" value="1"/>
</dbReference>
<evidence type="ECO:0000256" key="2">
    <source>
        <dbReference type="SAM" id="SignalP"/>
    </source>
</evidence>
<feature type="compositionally biased region" description="Low complexity" evidence="1">
    <location>
        <begin position="120"/>
        <end position="133"/>
    </location>
</feature>
<feature type="chain" id="PRO_5043392782" description="RNA-directed DNA polymerase from mobile element jockey" evidence="2">
    <location>
        <begin position="33"/>
        <end position="311"/>
    </location>
</feature>
<dbReference type="GO" id="GO:0031012">
    <property type="term" value="C:extracellular matrix"/>
    <property type="evidence" value="ECO:0007669"/>
    <property type="project" value="TreeGrafter"/>
</dbReference>
<reference evidence="3 4" key="1">
    <citation type="submission" date="2022-05" db="EMBL/GenBank/DDBJ databases">
        <authorList>
            <consortium name="Genoscope - CEA"/>
            <person name="William W."/>
        </authorList>
    </citation>
    <scope>NUCLEOTIDE SEQUENCE [LARGE SCALE GENOMIC DNA]</scope>
</reference>
<evidence type="ECO:0008006" key="5">
    <source>
        <dbReference type="Google" id="ProtNLM"/>
    </source>
</evidence>
<dbReference type="EMBL" id="CALNXJ010000125">
    <property type="protein sequence ID" value="CAH3165912.1"/>
    <property type="molecule type" value="Genomic_DNA"/>
</dbReference>
<dbReference type="SUPFAM" id="SSF56219">
    <property type="entry name" value="DNase I-like"/>
    <property type="match status" value="1"/>
</dbReference>
<feature type="region of interest" description="Disordered" evidence="1">
    <location>
        <begin position="115"/>
        <end position="135"/>
    </location>
</feature>
<keyword evidence="4" id="KW-1185">Reference proteome</keyword>
<dbReference type="Proteomes" id="UP001159428">
    <property type="component" value="Unassembled WGS sequence"/>
</dbReference>
<keyword evidence="2" id="KW-0732">Signal</keyword>